<dbReference type="Gene3D" id="1.20.120.530">
    <property type="entry name" value="GntR ligand-binding domain-like"/>
    <property type="match status" value="1"/>
</dbReference>
<dbReference type="SUPFAM" id="SSF48008">
    <property type="entry name" value="GntR ligand-binding domain-like"/>
    <property type="match status" value="1"/>
</dbReference>
<name>A0ABY3SSK7_9BACL</name>
<dbReference type="PANTHER" id="PTHR43537:SF5">
    <property type="entry name" value="UXU OPERON TRANSCRIPTIONAL REGULATOR"/>
    <property type="match status" value="1"/>
</dbReference>
<dbReference type="PROSITE" id="PS50949">
    <property type="entry name" value="HTH_GNTR"/>
    <property type="match status" value="1"/>
</dbReference>
<dbReference type="Proteomes" id="UP001649230">
    <property type="component" value="Chromosome"/>
</dbReference>
<evidence type="ECO:0000259" key="4">
    <source>
        <dbReference type="PROSITE" id="PS50949"/>
    </source>
</evidence>
<dbReference type="PRINTS" id="PR00035">
    <property type="entry name" value="HTHGNTR"/>
</dbReference>
<evidence type="ECO:0000256" key="2">
    <source>
        <dbReference type="ARBA" id="ARBA00023125"/>
    </source>
</evidence>
<evidence type="ECO:0000256" key="1">
    <source>
        <dbReference type="ARBA" id="ARBA00023015"/>
    </source>
</evidence>
<evidence type="ECO:0000313" key="5">
    <source>
        <dbReference type="EMBL" id="UJF36001.1"/>
    </source>
</evidence>
<dbReference type="PANTHER" id="PTHR43537">
    <property type="entry name" value="TRANSCRIPTIONAL REGULATOR, GNTR FAMILY"/>
    <property type="match status" value="1"/>
</dbReference>
<dbReference type="Gene3D" id="1.10.10.10">
    <property type="entry name" value="Winged helix-like DNA-binding domain superfamily/Winged helix DNA-binding domain"/>
    <property type="match status" value="1"/>
</dbReference>
<dbReference type="EMBL" id="CP090978">
    <property type="protein sequence ID" value="UJF36001.1"/>
    <property type="molecule type" value="Genomic_DNA"/>
</dbReference>
<gene>
    <name evidence="5" type="ORF">L0M14_13520</name>
</gene>
<feature type="domain" description="HTH gntR-type" evidence="4">
    <location>
        <begin position="9"/>
        <end position="77"/>
    </location>
</feature>
<keyword evidence="1" id="KW-0805">Transcription regulation</keyword>
<dbReference type="InterPro" id="IPR000524">
    <property type="entry name" value="Tscrpt_reg_HTH_GntR"/>
</dbReference>
<accession>A0ABY3SSK7</accession>
<dbReference type="InterPro" id="IPR011711">
    <property type="entry name" value="GntR_C"/>
</dbReference>
<dbReference type="SUPFAM" id="SSF46785">
    <property type="entry name" value="Winged helix' DNA-binding domain"/>
    <property type="match status" value="1"/>
</dbReference>
<dbReference type="Pfam" id="PF00392">
    <property type="entry name" value="GntR"/>
    <property type="match status" value="1"/>
</dbReference>
<sequence>MEVTKLTKRNHYEEITQQLKQLIVQGRLQAGDKLPSTKELSERFGVGRSTMREALSALRAMGLIDIRQGGGCTVVSSAPTEIEVPKLQVLRLNRTILLELMEARKALEISNAALAAEKRTDEDLETLSRLVREMELAIGNEEEGERTDLLFHLTLVKSTHNSLMVNMLDSIMSPMEMAIKETRRVELYANSSVARRLYQEHLAIYDAVRRSHRAEASHHMKAHLEHVEQILFKYL</sequence>
<evidence type="ECO:0000256" key="3">
    <source>
        <dbReference type="ARBA" id="ARBA00023163"/>
    </source>
</evidence>
<keyword evidence="3" id="KW-0804">Transcription</keyword>
<dbReference type="CDD" id="cd07377">
    <property type="entry name" value="WHTH_GntR"/>
    <property type="match status" value="1"/>
</dbReference>
<keyword evidence="6" id="KW-1185">Reference proteome</keyword>
<dbReference type="InterPro" id="IPR036388">
    <property type="entry name" value="WH-like_DNA-bd_sf"/>
</dbReference>
<protein>
    <submittedName>
        <fullName evidence="5">FadR family transcriptional regulator</fullName>
    </submittedName>
</protein>
<dbReference type="InterPro" id="IPR036390">
    <property type="entry name" value="WH_DNA-bd_sf"/>
</dbReference>
<reference evidence="5 6" key="1">
    <citation type="journal article" date="2024" name="Int. J. Syst. Evol. Microbiol.">
        <title>Paenibacillus hexagrammi sp. nov., a novel bacterium isolated from the gut content of Hexagrammos agrammus.</title>
        <authorList>
            <person name="Jung H.K."/>
            <person name="Kim D.G."/>
            <person name="Zin H."/>
            <person name="Park J."/>
            <person name="Jung H."/>
            <person name="Kim Y.O."/>
            <person name="Kong H.J."/>
            <person name="Kim J.W."/>
            <person name="Kim Y.S."/>
        </authorList>
    </citation>
    <scope>NUCLEOTIDE SEQUENCE [LARGE SCALE GENOMIC DNA]</scope>
    <source>
        <strain evidence="5 6">YPD9-1</strain>
    </source>
</reference>
<dbReference type="Pfam" id="PF07729">
    <property type="entry name" value="FCD"/>
    <property type="match status" value="1"/>
</dbReference>
<proteinExistence type="predicted"/>
<dbReference type="InterPro" id="IPR008920">
    <property type="entry name" value="TF_FadR/GntR_C"/>
</dbReference>
<dbReference type="SMART" id="SM00345">
    <property type="entry name" value="HTH_GNTR"/>
    <property type="match status" value="1"/>
</dbReference>
<dbReference type="SMART" id="SM00895">
    <property type="entry name" value="FCD"/>
    <property type="match status" value="1"/>
</dbReference>
<organism evidence="5 6">
    <name type="scientific">Paenibacillus hexagrammi</name>
    <dbReference type="NCBI Taxonomy" id="2908839"/>
    <lineage>
        <taxon>Bacteria</taxon>
        <taxon>Bacillati</taxon>
        <taxon>Bacillota</taxon>
        <taxon>Bacilli</taxon>
        <taxon>Bacillales</taxon>
        <taxon>Paenibacillaceae</taxon>
        <taxon>Paenibacillus</taxon>
    </lineage>
</organism>
<evidence type="ECO:0000313" key="6">
    <source>
        <dbReference type="Proteomes" id="UP001649230"/>
    </source>
</evidence>
<dbReference type="RefSeq" id="WP_235122557.1">
    <property type="nucleotide sequence ID" value="NZ_CP090978.1"/>
</dbReference>
<keyword evidence="2" id="KW-0238">DNA-binding</keyword>